<proteinExistence type="predicted"/>
<keyword evidence="1" id="KW-0812">Transmembrane</keyword>
<evidence type="ECO:0000313" key="3">
    <source>
        <dbReference type="Proteomes" id="UP000177745"/>
    </source>
</evidence>
<comment type="caution">
    <text evidence="2">The sequence shown here is derived from an EMBL/GenBank/DDBJ whole genome shotgun (WGS) entry which is preliminary data.</text>
</comment>
<keyword evidence="1" id="KW-0472">Membrane</keyword>
<name>A0A1F8H9K1_9BACT</name>
<gene>
    <name evidence="2" type="ORF">A3G51_00005</name>
</gene>
<evidence type="ECO:0000313" key="2">
    <source>
        <dbReference type="EMBL" id="OGN34243.1"/>
    </source>
</evidence>
<protein>
    <submittedName>
        <fullName evidence="2">Uncharacterized protein</fullName>
    </submittedName>
</protein>
<dbReference type="EMBL" id="MGKY01000003">
    <property type="protein sequence ID" value="OGN34243.1"/>
    <property type="molecule type" value="Genomic_DNA"/>
</dbReference>
<keyword evidence="1" id="KW-1133">Transmembrane helix</keyword>
<evidence type="ECO:0000256" key="1">
    <source>
        <dbReference type="SAM" id="Phobius"/>
    </source>
</evidence>
<feature type="transmembrane region" description="Helical" evidence="1">
    <location>
        <begin position="90"/>
        <end position="115"/>
    </location>
</feature>
<feature type="transmembrane region" description="Helical" evidence="1">
    <location>
        <begin position="41"/>
        <end position="61"/>
    </location>
</feature>
<accession>A0A1F8H9K1</accession>
<reference evidence="2 3" key="1">
    <citation type="journal article" date="2016" name="Nat. Commun.">
        <title>Thousands of microbial genomes shed light on interconnected biogeochemical processes in an aquifer system.</title>
        <authorList>
            <person name="Anantharaman K."/>
            <person name="Brown C.T."/>
            <person name="Hug L.A."/>
            <person name="Sharon I."/>
            <person name="Castelle C.J."/>
            <person name="Probst A.J."/>
            <person name="Thomas B.C."/>
            <person name="Singh A."/>
            <person name="Wilkins M.J."/>
            <person name="Karaoz U."/>
            <person name="Brodie E.L."/>
            <person name="Williams K.H."/>
            <person name="Hubbard S.S."/>
            <person name="Banfield J.F."/>
        </authorList>
    </citation>
    <scope>NUCLEOTIDE SEQUENCE [LARGE SCALE GENOMIC DNA]</scope>
</reference>
<sequence>MAHPPPPVGGWRRRVFDNILITCYHRTIFNNSKKEIEMKNIIVVLLVGSLAFNAVACSAPTKTINGTTYSDYGLFNLDDKNPNIKYEPNWWNVAMGVIFFEMIIPPIYVFGFHLFEPVGPKSATPGAVSQ</sequence>
<organism evidence="2 3">
    <name type="scientific">Candidatus Yanofskybacteria bacterium RIFCSPLOWO2_12_FULL_43_11b</name>
    <dbReference type="NCBI Taxonomy" id="1802710"/>
    <lineage>
        <taxon>Bacteria</taxon>
        <taxon>Candidatus Yanofskyibacteriota</taxon>
    </lineage>
</organism>
<dbReference type="AlphaFoldDB" id="A0A1F8H9K1"/>
<dbReference type="Proteomes" id="UP000177745">
    <property type="component" value="Unassembled WGS sequence"/>
</dbReference>